<evidence type="ECO:0000313" key="1">
    <source>
        <dbReference type="EMBL" id="QHS89394.1"/>
    </source>
</evidence>
<reference evidence="1" key="1">
    <citation type="journal article" date="2020" name="Nature">
        <title>Giant virus diversity and host interactions through global metagenomics.</title>
        <authorList>
            <person name="Schulz F."/>
            <person name="Roux S."/>
            <person name="Paez-Espino D."/>
            <person name="Jungbluth S."/>
            <person name="Walsh D.A."/>
            <person name="Denef V.J."/>
            <person name="McMahon K.D."/>
            <person name="Konstantinidis K.T."/>
            <person name="Eloe-Fadrosh E.A."/>
            <person name="Kyrpides N.C."/>
            <person name="Woyke T."/>
        </authorList>
    </citation>
    <scope>NUCLEOTIDE SEQUENCE</scope>
    <source>
        <strain evidence="1">GVMAG-M-3300010158-60</strain>
    </source>
</reference>
<dbReference type="AlphaFoldDB" id="A0A6C0BC65"/>
<proteinExistence type="predicted"/>
<accession>A0A6C0BC65</accession>
<organism evidence="1">
    <name type="scientific">viral metagenome</name>
    <dbReference type="NCBI Taxonomy" id="1070528"/>
    <lineage>
        <taxon>unclassified sequences</taxon>
        <taxon>metagenomes</taxon>
        <taxon>organismal metagenomes</taxon>
    </lineage>
</organism>
<name>A0A6C0BC65_9ZZZZ</name>
<sequence length="177" mass="20405">MASLSDKILHTCVGAPTYFDCLPGDVLQFCIMPFLGWEDRIHLNMLTPPGDRTPPNKIPKDSIIAHHLQVTTKDMLMKLKAYDRTRYSSQMKRTAAILTVLQTLNKESNSLLYQYSSDFRRAVENKLVEFSDPATIRKITRVKQREEMKGVVNKLLEKMTAYPFSHNVKKKEWLSTV</sequence>
<protein>
    <submittedName>
        <fullName evidence="1">Uncharacterized protein</fullName>
    </submittedName>
</protein>
<dbReference type="EMBL" id="MN739109">
    <property type="protein sequence ID" value="QHS89394.1"/>
    <property type="molecule type" value="Genomic_DNA"/>
</dbReference>